<organism evidence="2">
    <name type="scientific">Magallana gigas</name>
    <name type="common">Pacific oyster</name>
    <name type="synonym">Crassostrea gigas</name>
    <dbReference type="NCBI Taxonomy" id="29159"/>
    <lineage>
        <taxon>Eukaryota</taxon>
        <taxon>Metazoa</taxon>
        <taxon>Spiralia</taxon>
        <taxon>Lophotrochozoa</taxon>
        <taxon>Mollusca</taxon>
        <taxon>Bivalvia</taxon>
        <taxon>Autobranchia</taxon>
        <taxon>Pteriomorphia</taxon>
        <taxon>Ostreida</taxon>
        <taxon>Ostreoidea</taxon>
        <taxon>Ostreidae</taxon>
        <taxon>Magallana</taxon>
    </lineage>
</organism>
<reference evidence="2" key="1">
    <citation type="journal article" date="2012" name="Nature">
        <title>The oyster genome reveals stress adaptation and complexity of shell formation.</title>
        <authorList>
            <person name="Zhang G."/>
            <person name="Fang X."/>
            <person name="Guo X."/>
            <person name="Li L."/>
            <person name="Luo R."/>
            <person name="Xu F."/>
            <person name="Yang P."/>
            <person name="Zhang L."/>
            <person name="Wang X."/>
            <person name="Qi H."/>
            <person name="Xiong Z."/>
            <person name="Que H."/>
            <person name="Xie Y."/>
            <person name="Holland P.W."/>
            <person name="Paps J."/>
            <person name="Zhu Y."/>
            <person name="Wu F."/>
            <person name="Chen Y."/>
            <person name="Wang J."/>
            <person name="Peng C."/>
            <person name="Meng J."/>
            <person name="Yang L."/>
            <person name="Liu J."/>
            <person name="Wen B."/>
            <person name="Zhang N."/>
            <person name="Huang Z."/>
            <person name="Zhu Q."/>
            <person name="Feng Y."/>
            <person name="Mount A."/>
            <person name="Hedgecock D."/>
            <person name="Xu Z."/>
            <person name="Liu Y."/>
            <person name="Domazet-Loso T."/>
            <person name="Du Y."/>
            <person name="Sun X."/>
            <person name="Zhang S."/>
            <person name="Liu B."/>
            <person name="Cheng P."/>
            <person name="Jiang X."/>
            <person name="Li J."/>
            <person name="Fan D."/>
            <person name="Wang W."/>
            <person name="Fu W."/>
            <person name="Wang T."/>
            <person name="Wang B."/>
            <person name="Zhang J."/>
            <person name="Peng Z."/>
            <person name="Li Y."/>
            <person name="Li N."/>
            <person name="Wang J."/>
            <person name="Chen M."/>
            <person name="He Y."/>
            <person name="Tan F."/>
            <person name="Song X."/>
            <person name="Zheng Q."/>
            <person name="Huang R."/>
            <person name="Yang H."/>
            <person name="Du X."/>
            <person name="Chen L."/>
            <person name="Yang M."/>
            <person name="Gaffney P.M."/>
            <person name="Wang S."/>
            <person name="Luo L."/>
            <person name="She Z."/>
            <person name="Ming Y."/>
            <person name="Huang W."/>
            <person name="Zhang S."/>
            <person name="Huang B."/>
            <person name="Zhang Y."/>
            <person name="Qu T."/>
            <person name="Ni P."/>
            <person name="Miao G."/>
            <person name="Wang J."/>
            <person name="Wang Q."/>
            <person name="Steinberg C.E."/>
            <person name="Wang H."/>
            <person name="Li N."/>
            <person name="Qian L."/>
            <person name="Zhang G."/>
            <person name="Li Y."/>
            <person name="Yang H."/>
            <person name="Liu X."/>
            <person name="Wang J."/>
            <person name="Yin Y."/>
            <person name="Wang J."/>
        </authorList>
    </citation>
    <scope>NUCLEOTIDE SEQUENCE [LARGE SCALE GENOMIC DNA]</scope>
    <source>
        <strain evidence="2">05x7-T-G4-1.051#20</strain>
    </source>
</reference>
<dbReference type="PANTHER" id="PTHR24043">
    <property type="entry name" value="SCAVENGER RECEPTOR CLASS F"/>
    <property type="match status" value="1"/>
</dbReference>
<accession>K1PLR9</accession>
<proteinExistence type="predicted"/>
<dbReference type="Gene3D" id="2.60.120.260">
    <property type="entry name" value="Galactose-binding domain-like"/>
    <property type="match status" value="1"/>
</dbReference>
<dbReference type="InterPro" id="IPR042635">
    <property type="entry name" value="MEGF10/SREC1/2-like"/>
</dbReference>
<protein>
    <submittedName>
        <fullName evidence="2">Multiple epidermal growth factor-like domains 6</fullName>
    </submittedName>
</protein>
<sequence>MATLLFVCLISLFFSQAQTYDGSTYENKKSRLPGFSIRVSNDTTVPTSSSSCYTSLQSDDMRTVIEKACERTTRYVWIYQNHTAAGDVCPILEICEVQVFGDPIEVTDSRMAIQSTTERLMNASQLLKSIIIEDGKKDVKFIQVTVSGILHMMENTTLPTKEISAGNLNTTLDILDMIVNITGPAIENTQTKLDENDISFPEVLSSNTSDNSNEMSTFLELPKQNINASKDMQYVAIIYKTLPELLSLDHHRNEKKKNQTGKSKTKTFVNSAILSLTTQNDIGILDPPLALTFRHIVNAGIAQLVSKTKNCNNFYWPEQYENIYYTKSVFVYNKCVYVEKQGCETGYYGDHCRHNCDHCMNKANCGITDGRCDGSGYATSGYQPPQCTACLKDKYGNDCEYTCGHCYNNASCDRNDGTCSNGCEKGYRGSDCKQRDLGNSLMTINSTTERLKNTSQLVRFNFLF</sequence>
<dbReference type="GO" id="GO:0005044">
    <property type="term" value="F:scavenger receptor activity"/>
    <property type="evidence" value="ECO:0007669"/>
    <property type="project" value="InterPro"/>
</dbReference>
<dbReference type="AlphaFoldDB" id="K1PLR9"/>
<dbReference type="HOGENOM" id="CLU_589575_0_0_1"/>
<dbReference type="InterPro" id="IPR046338">
    <property type="entry name" value="GAIN_dom_sf"/>
</dbReference>
<dbReference type="InParanoid" id="K1PLR9"/>
<dbReference type="PANTHER" id="PTHR24043:SF8">
    <property type="entry name" value="EGF-LIKE DOMAIN-CONTAINING PROTEIN"/>
    <property type="match status" value="1"/>
</dbReference>
<evidence type="ECO:0000256" key="1">
    <source>
        <dbReference type="ARBA" id="ARBA00022536"/>
    </source>
</evidence>
<dbReference type="EMBL" id="JH818964">
    <property type="protein sequence ID" value="EKC22663.1"/>
    <property type="molecule type" value="Genomic_DNA"/>
</dbReference>
<gene>
    <name evidence="2" type="ORF">CGI_10001773</name>
</gene>
<dbReference type="Gene3D" id="2.60.220.50">
    <property type="match status" value="1"/>
</dbReference>
<name>K1PLR9_MAGGI</name>
<evidence type="ECO:0000313" key="2">
    <source>
        <dbReference type="EMBL" id="EKC22663.1"/>
    </source>
</evidence>
<keyword evidence="1" id="KW-0245">EGF-like domain</keyword>